<proteinExistence type="predicted"/>
<gene>
    <name evidence="1" type="ORF">OQ273_03100</name>
</gene>
<dbReference type="Proteomes" id="UP001151234">
    <property type="component" value="Unassembled WGS sequence"/>
</dbReference>
<name>A0A9X3ZFJ2_9HYPH</name>
<dbReference type="AlphaFoldDB" id="A0A9X3ZFJ2"/>
<protein>
    <submittedName>
        <fullName evidence="1">Uncharacterized protein</fullName>
    </submittedName>
</protein>
<keyword evidence="2" id="KW-1185">Reference proteome</keyword>
<evidence type="ECO:0000313" key="1">
    <source>
        <dbReference type="EMBL" id="MDA5397552.1"/>
    </source>
</evidence>
<reference evidence="1" key="1">
    <citation type="submission" date="2022-11" db="EMBL/GenBank/DDBJ databases">
        <title>Draft genome sequence of Hoeflea poritis E7-10 and Hoeflea prorocentri PM5-8, separated from scleractinian coral Porites lutea and marine dinoflagellate.</title>
        <authorList>
            <person name="Zhang G."/>
            <person name="Wei Q."/>
            <person name="Cai L."/>
        </authorList>
    </citation>
    <scope>NUCLEOTIDE SEQUENCE</scope>
    <source>
        <strain evidence="1">PM5-8</strain>
    </source>
</reference>
<accession>A0A9X3ZFJ2</accession>
<dbReference type="EMBL" id="JAPJZI010000001">
    <property type="protein sequence ID" value="MDA5397552.1"/>
    <property type="molecule type" value="Genomic_DNA"/>
</dbReference>
<organism evidence="1 2">
    <name type="scientific">Hoeflea prorocentri</name>
    <dbReference type="NCBI Taxonomy" id="1922333"/>
    <lineage>
        <taxon>Bacteria</taxon>
        <taxon>Pseudomonadati</taxon>
        <taxon>Pseudomonadota</taxon>
        <taxon>Alphaproteobacteria</taxon>
        <taxon>Hyphomicrobiales</taxon>
        <taxon>Rhizobiaceae</taxon>
        <taxon>Hoeflea</taxon>
    </lineage>
</organism>
<comment type="caution">
    <text evidence="1">The sequence shown here is derived from an EMBL/GenBank/DDBJ whole genome shotgun (WGS) entry which is preliminary data.</text>
</comment>
<evidence type="ECO:0000313" key="2">
    <source>
        <dbReference type="Proteomes" id="UP001151234"/>
    </source>
</evidence>
<sequence length="51" mass="5696">MVETMRPCDDTLNNADMHNALLALSVIPEIRVSNSGPFDLMKFERIGVFVS</sequence>
<dbReference type="RefSeq" id="WP_267989011.1">
    <property type="nucleotide sequence ID" value="NZ_JAPJZI010000001.1"/>
</dbReference>